<feature type="compositionally biased region" description="Low complexity" evidence="1">
    <location>
        <begin position="27"/>
        <end position="43"/>
    </location>
</feature>
<protein>
    <submittedName>
        <fullName evidence="2">Uncharacterized protein</fullName>
    </submittedName>
</protein>
<feature type="non-terminal residue" evidence="2">
    <location>
        <position position="92"/>
    </location>
</feature>
<dbReference type="EMBL" id="BKCJ011713411">
    <property type="protein sequence ID" value="GFD48025.1"/>
    <property type="molecule type" value="Genomic_DNA"/>
</dbReference>
<evidence type="ECO:0000313" key="2">
    <source>
        <dbReference type="EMBL" id="GFD48025.1"/>
    </source>
</evidence>
<evidence type="ECO:0000256" key="1">
    <source>
        <dbReference type="SAM" id="MobiDB-lite"/>
    </source>
</evidence>
<reference evidence="2" key="1">
    <citation type="journal article" date="2019" name="Sci. Rep.">
        <title>Draft genome of Tanacetum cinerariifolium, the natural source of mosquito coil.</title>
        <authorList>
            <person name="Yamashiro T."/>
            <person name="Shiraishi A."/>
            <person name="Satake H."/>
            <person name="Nakayama K."/>
        </authorList>
    </citation>
    <scope>NUCLEOTIDE SEQUENCE</scope>
</reference>
<gene>
    <name evidence="2" type="ORF">Tci_919994</name>
</gene>
<feature type="compositionally biased region" description="Basic and acidic residues" evidence="1">
    <location>
        <begin position="55"/>
        <end position="83"/>
    </location>
</feature>
<feature type="region of interest" description="Disordered" evidence="1">
    <location>
        <begin position="1"/>
        <end position="92"/>
    </location>
</feature>
<comment type="caution">
    <text evidence="2">The sequence shown here is derived from an EMBL/GenBank/DDBJ whole genome shotgun (WGS) entry which is preliminary data.</text>
</comment>
<organism evidence="2">
    <name type="scientific">Tanacetum cinerariifolium</name>
    <name type="common">Dalmatian daisy</name>
    <name type="synonym">Chrysanthemum cinerariifolium</name>
    <dbReference type="NCBI Taxonomy" id="118510"/>
    <lineage>
        <taxon>Eukaryota</taxon>
        <taxon>Viridiplantae</taxon>
        <taxon>Streptophyta</taxon>
        <taxon>Embryophyta</taxon>
        <taxon>Tracheophyta</taxon>
        <taxon>Spermatophyta</taxon>
        <taxon>Magnoliopsida</taxon>
        <taxon>eudicotyledons</taxon>
        <taxon>Gunneridae</taxon>
        <taxon>Pentapetalae</taxon>
        <taxon>asterids</taxon>
        <taxon>campanulids</taxon>
        <taxon>Asterales</taxon>
        <taxon>Asteraceae</taxon>
        <taxon>Asteroideae</taxon>
        <taxon>Anthemideae</taxon>
        <taxon>Anthemidinae</taxon>
        <taxon>Tanacetum</taxon>
    </lineage>
</organism>
<dbReference type="AlphaFoldDB" id="A0A699WK28"/>
<feature type="non-terminal residue" evidence="2">
    <location>
        <position position="1"/>
    </location>
</feature>
<proteinExistence type="predicted"/>
<name>A0A699WK28_TANCI</name>
<sequence length="92" mass="10217">DGSGREARPEGLLQQLRPAGRDRGRQAALLPVPEHPHAPAAAATQWQPQLLRTEFAQRRRPGDARSHPDDLRRRLAGADDHPGRNLAQKQRA</sequence>
<accession>A0A699WK28</accession>